<organism evidence="2 3">
    <name type="scientific">Euplotes crassus</name>
    <dbReference type="NCBI Taxonomy" id="5936"/>
    <lineage>
        <taxon>Eukaryota</taxon>
        <taxon>Sar</taxon>
        <taxon>Alveolata</taxon>
        <taxon>Ciliophora</taxon>
        <taxon>Intramacronucleata</taxon>
        <taxon>Spirotrichea</taxon>
        <taxon>Hypotrichia</taxon>
        <taxon>Euplotida</taxon>
        <taxon>Euplotidae</taxon>
        <taxon>Moneuplotes</taxon>
    </lineage>
</organism>
<dbReference type="CDD" id="cd14688">
    <property type="entry name" value="bZIP_YAP"/>
    <property type="match status" value="1"/>
</dbReference>
<proteinExistence type="predicted"/>
<dbReference type="SUPFAM" id="SSF57959">
    <property type="entry name" value="Leucine zipper domain"/>
    <property type="match status" value="1"/>
</dbReference>
<dbReference type="AlphaFoldDB" id="A0AAD1XL92"/>
<dbReference type="GO" id="GO:0003700">
    <property type="term" value="F:DNA-binding transcription factor activity"/>
    <property type="evidence" value="ECO:0007669"/>
    <property type="project" value="InterPro"/>
</dbReference>
<dbReference type="EMBL" id="CAMPGE010016202">
    <property type="protein sequence ID" value="CAI2374778.1"/>
    <property type="molecule type" value="Genomic_DNA"/>
</dbReference>
<keyword evidence="3" id="KW-1185">Reference proteome</keyword>
<evidence type="ECO:0008006" key="4">
    <source>
        <dbReference type="Google" id="ProtNLM"/>
    </source>
</evidence>
<protein>
    <recommendedName>
        <fullName evidence="4">BZIP domain-containing protein</fullName>
    </recommendedName>
</protein>
<dbReference type="Gene3D" id="1.20.5.170">
    <property type="match status" value="1"/>
</dbReference>
<evidence type="ECO:0000313" key="2">
    <source>
        <dbReference type="EMBL" id="CAI2374778.1"/>
    </source>
</evidence>
<accession>A0AAD1XL92</accession>
<feature type="region of interest" description="Disordered" evidence="1">
    <location>
        <begin position="1"/>
        <end position="33"/>
    </location>
</feature>
<dbReference type="Proteomes" id="UP001295684">
    <property type="component" value="Unassembled WGS sequence"/>
</dbReference>
<reference evidence="2" key="1">
    <citation type="submission" date="2023-07" db="EMBL/GenBank/DDBJ databases">
        <authorList>
            <consortium name="AG Swart"/>
            <person name="Singh M."/>
            <person name="Singh A."/>
            <person name="Seah K."/>
            <person name="Emmerich C."/>
        </authorList>
    </citation>
    <scope>NUCLEOTIDE SEQUENCE</scope>
    <source>
        <strain evidence="2">DP1</strain>
    </source>
</reference>
<comment type="caution">
    <text evidence="2">The sequence shown here is derived from an EMBL/GenBank/DDBJ whole genome shotgun (WGS) entry which is preliminary data.</text>
</comment>
<sequence>MEELKQPIIPASFNQAKTKGKTMKERSKEHRERKKAYIANLETKIVDLETQIRDLTTENEQIKAQLEKSSSECKTQVVEKKSGVAKSSDTSKNKIEKSFKSSLHEYEDFVYDKLNKKMMENPDEVRYTTLEQAYEHIEDYSDDRFIYIDSQFRNIINNIVGIETKIYQACLKNLKLSEIKRRMKTKKRHSKYFVKKEFRLDQIMFDEEWSKPLMEVMEKYGEELQNFGKTIKSLVKKLVQVRNKLFNTYISMAEIDEKIYDTADYHKQDVKGLFEIYNLIKDTKYMTPHYLWDIPKRPDSELAYKDFELSSSEDDE</sequence>
<evidence type="ECO:0000256" key="1">
    <source>
        <dbReference type="SAM" id="MobiDB-lite"/>
    </source>
</evidence>
<name>A0AAD1XL92_EUPCR</name>
<dbReference type="InterPro" id="IPR046347">
    <property type="entry name" value="bZIP_sf"/>
</dbReference>
<gene>
    <name evidence="2" type="ORF">ECRASSUSDP1_LOCUS16135</name>
</gene>
<evidence type="ECO:0000313" key="3">
    <source>
        <dbReference type="Proteomes" id="UP001295684"/>
    </source>
</evidence>